<name>A0A1Y1VLL4_9FUNG</name>
<dbReference type="EMBL" id="MCFH01000003">
    <property type="protein sequence ID" value="ORX59358.1"/>
    <property type="molecule type" value="Genomic_DNA"/>
</dbReference>
<evidence type="ECO:0000313" key="2">
    <source>
        <dbReference type="EMBL" id="ORX59358.1"/>
    </source>
</evidence>
<reference evidence="2 3" key="2">
    <citation type="submission" date="2016-08" db="EMBL/GenBank/DDBJ databases">
        <title>Pervasive Adenine N6-methylation of Active Genes in Fungi.</title>
        <authorList>
            <consortium name="DOE Joint Genome Institute"/>
            <person name="Mondo S.J."/>
            <person name="Dannebaum R.O."/>
            <person name="Kuo R.C."/>
            <person name="Labutti K."/>
            <person name="Haridas S."/>
            <person name="Kuo A."/>
            <person name="Salamov A."/>
            <person name="Ahrendt S.R."/>
            <person name="Lipzen A."/>
            <person name="Sullivan W."/>
            <person name="Andreopoulos W.B."/>
            <person name="Clum A."/>
            <person name="Lindquist E."/>
            <person name="Daum C."/>
            <person name="Ramamoorthy G.K."/>
            <person name="Gryganskyi A."/>
            <person name="Culley D."/>
            <person name="Magnuson J.K."/>
            <person name="James T.Y."/>
            <person name="O'Malley M.A."/>
            <person name="Stajich J.E."/>
            <person name="Spatafora J.W."/>
            <person name="Visel A."/>
            <person name="Grigoriev I.V."/>
        </authorList>
    </citation>
    <scope>NUCLEOTIDE SEQUENCE [LARGE SCALE GENOMIC DNA]</scope>
    <source>
        <strain evidence="3">finn</strain>
    </source>
</reference>
<feature type="region of interest" description="Disordered" evidence="1">
    <location>
        <begin position="319"/>
        <end position="347"/>
    </location>
</feature>
<keyword evidence="3" id="KW-1185">Reference proteome</keyword>
<feature type="compositionally biased region" description="Basic and acidic residues" evidence="1">
    <location>
        <begin position="208"/>
        <end position="223"/>
    </location>
</feature>
<dbReference type="OrthoDB" id="10584576at2759"/>
<proteinExistence type="predicted"/>
<dbReference type="STRING" id="1754191.A0A1Y1VLL4"/>
<sequence>MKHYSFTSRTFHEPANSIQKNIQNTKNLLLSTIDHLKTLHQSQQIMTRPTYTTLFHEKQHEDPLFYMKDHGNFLKNIKVYNCLNLKNEIQYRFIKRLKRYFSDIIKCMDAFHHPEEVPINTPPSVAYLFHNTKGTSKEETSTINDQLLKSPKKYLSQPINSSKSSHDISFLSSSPPILFLTPISPQKVKLIKKANQQQQQQQQQHRRQQQEMSHHQKKGKEVVMNEEEFSDTPSTSKKEIDLTMSPDPSHPKISNQEKENLSTLNSSSTFFSPYNYFFNQNLNADPSEQLYLNSRSILSTLISRIKLCDEKVTADPEMKEALHLSSSSSPPPPPAETTASTSHSNPYTKENYLETIQDLYQQLKRYSPLLNILETSLQSDRSYLDAILSLGLM</sequence>
<evidence type="ECO:0000256" key="1">
    <source>
        <dbReference type="SAM" id="MobiDB-lite"/>
    </source>
</evidence>
<evidence type="ECO:0000313" key="3">
    <source>
        <dbReference type="Proteomes" id="UP000193719"/>
    </source>
</evidence>
<accession>A0A1Y1VLL4</accession>
<gene>
    <name evidence="2" type="ORF">BCR36DRAFT_92065</name>
</gene>
<feature type="region of interest" description="Disordered" evidence="1">
    <location>
        <begin position="190"/>
        <end position="261"/>
    </location>
</feature>
<dbReference type="AlphaFoldDB" id="A0A1Y1VLL4"/>
<organism evidence="2 3">
    <name type="scientific">Piromyces finnis</name>
    <dbReference type="NCBI Taxonomy" id="1754191"/>
    <lineage>
        <taxon>Eukaryota</taxon>
        <taxon>Fungi</taxon>
        <taxon>Fungi incertae sedis</taxon>
        <taxon>Chytridiomycota</taxon>
        <taxon>Chytridiomycota incertae sedis</taxon>
        <taxon>Neocallimastigomycetes</taxon>
        <taxon>Neocallimastigales</taxon>
        <taxon>Neocallimastigaceae</taxon>
        <taxon>Piromyces</taxon>
    </lineage>
</organism>
<protein>
    <submittedName>
        <fullName evidence="2">Uncharacterized protein</fullName>
    </submittedName>
</protein>
<comment type="caution">
    <text evidence="2">The sequence shown here is derived from an EMBL/GenBank/DDBJ whole genome shotgun (WGS) entry which is preliminary data.</text>
</comment>
<reference evidence="2 3" key="1">
    <citation type="submission" date="2016-08" db="EMBL/GenBank/DDBJ databases">
        <title>Genomes of anaerobic fungi encode conserved fungal cellulosomes for biomass hydrolysis.</title>
        <authorList>
            <consortium name="DOE Joint Genome Institute"/>
            <person name="Haitjema C.H."/>
            <person name="Gilmore S.P."/>
            <person name="Henske J.K."/>
            <person name="Solomon K.V."/>
            <person name="De Groot R."/>
            <person name="Kuo A."/>
            <person name="Mondo S.J."/>
            <person name="Salamov A.A."/>
            <person name="Labutti K."/>
            <person name="Zhao Z."/>
            <person name="Chiniquy J."/>
            <person name="Barry K."/>
            <person name="Brewer H.M."/>
            <person name="Purvine S.O."/>
            <person name="Wright A.T."/>
            <person name="Boxma B."/>
            <person name="Van Alen T."/>
            <person name="Hackstein J.H."/>
            <person name="Baker S.E."/>
            <person name="Grigoriev I.V."/>
            <person name="O'Malley M.A."/>
        </authorList>
    </citation>
    <scope>NUCLEOTIDE SEQUENCE [LARGE SCALE GENOMIC DNA]</scope>
    <source>
        <strain evidence="3">finn</strain>
    </source>
</reference>
<dbReference type="Proteomes" id="UP000193719">
    <property type="component" value="Unassembled WGS sequence"/>
</dbReference>